<feature type="signal peptide" evidence="1">
    <location>
        <begin position="1"/>
        <end position="19"/>
    </location>
</feature>
<dbReference type="AlphaFoldDB" id="A0A5B1LL39"/>
<evidence type="ECO:0008006" key="4">
    <source>
        <dbReference type="Google" id="ProtNLM"/>
    </source>
</evidence>
<keyword evidence="1" id="KW-0732">Signal</keyword>
<dbReference type="Proteomes" id="UP000325003">
    <property type="component" value="Unassembled WGS sequence"/>
</dbReference>
<dbReference type="RefSeq" id="WP_149726644.1">
    <property type="nucleotide sequence ID" value="NZ_VUJV01000001.1"/>
</dbReference>
<evidence type="ECO:0000256" key="1">
    <source>
        <dbReference type="SAM" id="SignalP"/>
    </source>
</evidence>
<comment type="caution">
    <text evidence="2">The sequence shown here is derived from an EMBL/GenBank/DDBJ whole genome shotgun (WGS) entry which is preliminary data.</text>
</comment>
<evidence type="ECO:0000313" key="2">
    <source>
        <dbReference type="EMBL" id="KAA1421184.1"/>
    </source>
</evidence>
<feature type="chain" id="PRO_5038480016" description="Lipoprotein" evidence="1">
    <location>
        <begin position="20"/>
        <end position="249"/>
    </location>
</feature>
<dbReference type="PROSITE" id="PS51257">
    <property type="entry name" value="PROKAR_LIPOPROTEIN"/>
    <property type="match status" value="1"/>
</dbReference>
<organism evidence="2 3">
    <name type="scientific">Nocardioides humilatus</name>
    <dbReference type="NCBI Taxonomy" id="2607660"/>
    <lineage>
        <taxon>Bacteria</taxon>
        <taxon>Bacillati</taxon>
        <taxon>Actinomycetota</taxon>
        <taxon>Actinomycetes</taxon>
        <taxon>Propionibacteriales</taxon>
        <taxon>Nocardioidaceae</taxon>
        <taxon>Nocardioides</taxon>
    </lineage>
</organism>
<gene>
    <name evidence="2" type="ORF">F0U44_02410</name>
</gene>
<keyword evidence="3" id="KW-1185">Reference proteome</keyword>
<evidence type="ECO:0000313" key="3">
    <source>
        <dbReference type="Proteomes" id="UP000325003"/>
    </source>
</evidence>
<reference evidence="2 3" key="2">
    <citation type="submission" date="2019-09" db="EMBL/GenBank/DDBJ databases">
        <authorList>
            <person name="Jin C."/>
        </authorList>
    </citation>
    <scope>NUCLEOTIDE SEQUENCE [LARGE SCALE GENOMIC DNA]</scope>
    <source>
        <strain evidence="2 3">BN130099</strain>
    </source>
</reference>
<dbReference type="EMBL" id="VUJV01000001">
    <property type="protein sequence ID" value="KAA1421184.1"/>
    <property type="molecule type" value="Genomic_DNA"/>
</dbReference>
<protein>
    <recommendedName>
        <fullName evidence="4">Lipoprotein</fullName>
    </recommendedName>
</protein>
<proteinExistence type="predicted"/>
<accession>A0A5B1LL39</accession>
<name>A0A5B1LL39_9ACTN</name>
<sequence length="249" mass="26680">MTRRARGVAATLLGTIVSAAVLTGCGSASEEYAPTGVDQLVIPTPSLAPDDFVAGVDNPWLPLTPGSRWTYDRIVDGAHGRLEVEVLDRTREIQGVDATVVRTSVVSPRQRVVAQSFRWYAQDAAGNVWFLGEQTTSYAGKRPSTEGSWEAGVAGAEAGLAMPATPRIGDGFRTDYAPGVAEDRAEVVDLSGFASVPYGDLTDLLETEDRTAIEPDVLQRRQYAKGIGLVRELTITGGDQLLELVSYRP</sequence>
<reference evidence="2 3" key="1">
    <citation type="submission" date="2019-09" db="EMBL/GenBank/DDBJ databases">
        <title>Nocardioides panacisoli sp. nov., isolated from the soil of a ginseng field.</title>
        <authorList>
            <person name="Cho C."/>
        </authorList>
    </citation>
    <scope>NUCLEOTIDE SEQUENCE [LARGE SCALE GENOMIC DNA]</scope>
    <source>
        <strain evidence="2 3">BN130099</strain>
    </source>
</reference>